<protein>
    <submittedName>
        <fullName evidence="5">Ribosomal protein S3</fullName>
    </submittedName>
</protein>
<dbReference type="GO" id="GO:0003735">
    <property type="term" value="F:structural constituent of ribosome"/>
    <property type="evidence" value="ECO:0007669"/>
    <property type="project" value="InterPro"/>
</dbReference>
<dbReference type="SUPFAM" id="SSF54821">
    <property type="entry name" value="Ribosomal protein S3 C-terminal domain"/>
    <property type="match status" value="1"/>
</dbReference>
<reference evidence="5" key="1">
    <citation type="journal article" date="2008" name="Mol. Biol. Evol.">
        <title>Mitochondrial genome evolution in the social amoebae.</title>
        <authorList>
            <person name="Heidel A.J."/>
            <person name="Gloeckner G."/>
        </authorList>
    </citation>
    <scope>NUCLEOTIDE SEQUENCE</scope>
    <source>
        <strain evidence="5">PN500</strain>
    </source>
</reference>
<feature type="domain" description="Small ribosomal subunit protein uS3 C-terminal" evidence="4">
    <location>
        <begin position="559"/>
        <end position="616"/>
    </location>
</feature>
<dbReference type="GO" id="GO:1990904">
    <property type="term" value="C:ribonucleoprotein complex"/>
    <property type="evidence" value="ECO:0007669"/>
    <property type="project" value="UniProtKB-KW"/>
</dbReference>
<dbReference type="Pfam" id="PF00189">
    <property type="entry name" value="Ribosomal_S3_C"/>
    <property type="match status" value="1"/>
</dbReference>
<evidence type="ECO:0000256" key="2">
    <source>
        <dbReference type="ARBA" id="ARBA00022980"/>
    </source>
</evidence>
<dbReference type="AlphaFoldDB" id="B2XX48"/>
<dbReference type="Gene3D" id="3.30.1140.32">
    <property type="entry name" value="Ribosomal protein S3, C-terminal domain"/>
    <property type="match status" value="1"/>
</dbReference>
<name>B2XX48_HETPA</name>
<dbReference type="InterPro" id="IPR036419">
    <property type="entry name" value="Ribosomal_S3_C_sf"/>
</dbReference>
<keyword evidence="3" id="KW-0687">Ribonucleoprotein</keyword>
<sequence length="639" mass="77975">MQQKKIFLKLKQKNNKNVIRVNQRKPGRAFSHLQYRYSYFNSYYGLNISKYNKGKRFNKRIKGKKIPQRGVGRFTKKRYKKRYSKIVKRTHSFKFKRNLEINKKYLKPFIKVLVKRQRKLFKRKYYKYKIQNIYNYNIIARKRQYLTKRKVTKRLLLHYKKLNRTLKFKTLSKKLIFKNLRIRRYKLFSLYIRTSLNNINYLNSRFFSKLLIKNSSSNSFMFKLKDKVKFKLNTKRFKKVRLVKLSKVKYNITKKVRASRKFRIKKKKNKVIRKLYFLRTDFDNFGQKIRYKRKAFTFSLTNYYSKNLWTIQRNSKVLNNNLSNLGYFYYYKRNKLDKLLVDKLSYKHINSSNTFANREIINILKFILFLFFRVYLKESKLKINMRQELHNLRKINKQSKKSKLSLDTLMVESKNLKFIESLNKKYFIIKYKKYFLYLIIKLHLMLVNRVENKKVIGINKIIKNLIKFLIIPTAVDKKNLNRKKFKRSNKIFYIFSQIILYNMKQLITARNYTINFFGVIEENINADILLKRILLTMDITKSLKWLILNMVRKLEKSMSFFGFKVRFAGRLSSSIMARVDVIQKGLISTNNMNVYIDYAKDSIVFKYGKCGIKVWLVRNLFVFMPYKYVYSYKFENNKN</sequence>
<evidence type="ECO:0000313" key="5">
    <source>
        <dbReference type="EMBL" id="ABX45170.1"/>
    </source>
</evidence>
<dbReference type="GO" id="GO:0005840">
    <property type="term" value="C:ribosome"/>
    <property type="evidence" value="ECO:0007669"/>
    <property type="project" value="UniProtKB-KW"/>
</dbReference>
<keyword evidence="2 5" id="KW-0689">Ribosomal protein</keyword>
<evidence type="ECO:0000256" key="3">
    <source>
        <dbReference type="ARBA" id="ARBA00023274"/>
    </source>
</evidence>
<dbReference type="GO" id="GO:0006412">
    <property type="term" value="P:translation"/>
    <property type="evidence" value="ECO:0007669"/>
    <property type="project" value="InterPro"/>
</dbReference>
<keyword evidence="5" id="KW-0496">Mitochondrion</keyword>
<dbReference type="EMBL" id="EU275726">
    <property type="protein sequence ID" value="ABX45170.1"/>
    <property type="molecule type" value="Genomic_DNA"/>
</dbReference>
<accession>B2XX48</accession>
<dbReference type="InterPro" id="IPR001351">
    <property type="entry name" value="Ribosomal_uS3_C"/>
</dbReference>
<comment type="similarity">
    <text evidence="1">Belongs to the universal ribosomal protein uS3 family.</text>
</comment>
<geneLocation type="mitochondrion" evidence="5"/>
<proteinExistence type="inferred from homology"/>
<organism evidence="5">
    <name type="scientific">Heterostelium pallidum</name>
    <name type="common">Cellular slime mold</name>
    <name type="synonym">Polysphondylium pallidum</name>
    <dbReference type="NCBI Taxonomy" id="13642"/>
    <lineage>
        <taxon>Eukaryota</taxon>
        <taxon>Amoebozoa</taxon>
        <taxon>Evosea</taxon>
        <taxon>Eumycetozoa</taxon>
        <taxon>Dictyostelia</taxon>
        <taxon>Acytosteliales</taxon>
        <taxon>Acytosteliaceae</taxon>
        <taxon>Heterostelium</taxon>
    </lineage>
</organism>
<evidence type="ECO:0000259" key="4">
    <source>
        <dbReference type="Pfam" id="PF00189"/>
    </source>
</evidence>
<gene>
    <name evidence="5" type="primary">rps3</name>
</gene>
<evidence type="ECO:0000256" key="1">
    <source>
        <dbReference type="ARBA" id="ARBA00010761"/>
    </source>
</evidence>